<gene>
    <name evidence="1" type="ORF">W59_15621</name>
</gene>
<evidence type="ECO:0000313" key="2">
    <source>
        <dbReference type="Proteomes" id="UP000006447"/>
    </source>
</evidence>
<dbReference type="EMBL" id="AJJH01000093">
    <property type="protein sequence ID" value="EID79009.1"/>
    <property type="molecule type" value="Genomic_DNA"/>
</dbReference>
<dbReference type="AlphaFoldDB" id="I0WRJ3"/>
<name>I0WRJ3_RHOOP</name>
<sequence length="89" mass="9534">MSDVVLVHGIAQEQHSAATLESAWILGLAGGLENAGYRPLADRLCREAQAGSEAITVRMAFYGSLFLTPDRQGADLVGLMGVDQRAFDR</sequence>
<comment type="caution">
    <text evidence="1">The sequence shown here is derived from an EMBL/GenBank/DDBJ whole genome shotgun (WGS) entry which is preliminary data.</text>
</comment>
<evidence type="ECO:0000313" key="1">
    <source>
        <dbReference type="EMBL" id="EID79009.1"/>
    </source>
</evidence>
<reference evidence="1 2" key="1">
    <citation type="journal article" date="2012" name="J. Bacteriol.">
        <title>Draft genome sequence of the nitrophenol-degrading actinomycete Rhodococcus imtechensis RKJ300.</title>
        <authorList>
            <person name="Vikram S."/>
            <person name="Kumar S."/>
            <person name="Subramanian S."/>
            <person name="Raghava G.P."/>
        </authorList>
    </citation>
    <scope>NUCLEOTIDE SEQUENCE [LARGE SCALE GENOMIC DNA]</scope>
    <source>
        <strain evidence="1 2">RKJ300</strain>
    </source>
</reference>
<organism evidence="1 2">
    <name type="scientific">Rhodococcus opacus RKJ300 = JCM 13270</name>
    <dbReference type="NCBI Taxonomy" id="1165867"/>
    <lineage>
        <taxon>Bacteria</taxon>
        <taxon>Bacillati</taxon>
        <taxon>Actinomycetota</taxon>
        <taxon>Actinomycetes</taxon>
        <taxon>Mycobacteriales</taxon>
        <taxon>Nocardiaceae</taxon>
        <taxon>Rhodococcus</taxon>
    </lineage>
</organism>
<protein>
    <submittedName>
        <fullName evidence="1">Uncharacterized protein</fullName>
    </submittedName>
</protein>
<proteinExistence type="predicted"/>
<accession>I0WRJ3</accession>
<dbReference type="Proteomes" id="UP000006447">
    <property type="component" value="Unassembled WGS sequence"/>
</dbReference>